<dbReference type="PANTHER" id="PTHR11223:SF3">
    <property type="entry name" value="EXPORTIN-5"/>
    <property type="match status" value="1"/>
</dbReference>
<organism evidence="5 6">
    <name type="scientific">Coemansia brasiliensis</name>
    <dbReference type="NCBI Taxonomy" id="2650707"/>
    <lineage>
        <taxon>Eukaryota</taxon>
        <taxon>Fungi</taxon>
        <taxon>Fungi incertae sedis</taxon>
        <taxon>Zoopagomycota</taxon>
        <taxon>Kickxellomycotina</taxon>
        <taxon>Kickxellomycetes</taxon>
        <taxon>Kickxellales</taxon>
        <taxon>Kickxellaceae</taxon>
        <taxon>Coemansia</taxon>
    </lineage>
</organism>
<dbReference type="Gene3D" id="1.25.10.10">
    <property type="entry name" value="Leucine-rich Repeat Variant"/>
    <property type="match status" value="1"/>
</dbReference>
<dbReference type="GO" id="GO:0006405">
    <property type="term" value="P:RNA export from nucleus"/>
    <property type="evidence" value="ECO:0007669"/>
    <property type="project" value="TreeGrafter"/>
</dbReference>
<dbReference type="GO" id="GO:0005737">
    <property type="term" value="C:cytoplasm"/>
    <property type="evidence" value="ECO:0007669"/>
    <property type="project" value="TreeGrafter"/>
</dbReference>
<evidence type="ECO:0000256" key="1">
    <source>
        <dbReference type="ARBA" id="ARBA00009466"/>
    </source>
</evidence>
<name>A0A9W8II94_9FUNG</name>
<proteinExistence type="inferred from homology"/>
<sequence>MDNSLVQRAVQALELVYAPDTSVEDRKAAETVCQQLKDDVQAPTYGIYLATNSNGFAPQVRHFGLQLLEHAIKRRFSASKSRGKMTIEELCQLRAQVWELIFASCAADGTREPQYIREKLVTIMTMIIIRLWPSMQWTDLSAQLMHLYLHSIAHREIALRIWQTLGEEMLVYDRDAMATVRKHELTNGLVGALLPKSVVMELYPNGYRLTTDSGSSVEGNGAKDSKRATLILLEPGNEEGWVMRWAQHAIEATQQSGELSDQQELLLTSLIDTIATFLDWMPIKAIIATNLVVQLSQLLNGVRSDLVRQRAAAALEIISRRNSLAGDERDAILQQFIEIHNGEALVAVAHAYATTLPAQVDEQWSDTTDALTFARSLAQICANLASLHWARKKLERNMLHNPEQYIELLIMLSRDRRYSVSAPVLTSWTAIVRHNVLSRTPQVTKAFSTLTEHTTEAIFHVCRIAQVLAGNLSSSQLNDIADEADIEQFDSLSEFRLFLTGEVRSRLLNIIRGMCSIDPAGFISWIMPSLLPVFASHNAENLSVIEPAFMLIDAILSTMDDVEQRALADGDEQLANQIQAARASCYELGHCVVGFETGNAQIMARQLQTLPSFSFLLRPAAIESETARSLLLAILQKCAAFLKHPLGTPNIRELRVVARRSTAALVRLAITIPDSLMFVYDDLSQLVQANIADPQVTNIVKSYLSEFQLALIAGSSRSISERKHLAQPVVQPIIDALREFMPALQSPAEFISFLGLPALDKAYAQGDISESVQRDLQRARDNRTQLWQVLSTLFICLNRTLGTRGSTHNLTPLWSDYMSDLVPPVLLLIRSLHALWNPEHYRHLPWQSQQARANLFGLLDMAAAERQSIVGGIADVDADFAAVPRNAPNAEQLAAELRAFQHSLSTLREIAYKCMGKFSSIPDLFTTSKVPDLAGNFAGCLFADAETIAARHWRILLTDIAIPLLQNIGNWPGIDAHSQLNECRAAIARFVSSWLNPLFSFCTEKLGQEWRELLARGAGLALDEQPSLELSVSDDMIHEKMIRDWTRAWSQLIFELLASVMRWFPQAAQIENELSSAARVTTAIVESKVGNPALGAFILDSANAFSSTLSAALTTLQFKDSMSVHRVLLQLTELAPSLAIISLMPMYVPPTPTHASICSAYTSRIQSSLTAMASDTCSSVFEWLATDLVLAIVHVLRDPLLIDQQDTALALLADLLYFGSAISSGRLPQHWAFRNSSGDIDQRVAVNNSDAKIAPVGDPGQVFRHAVLQTMLPSIQEAQVSEEDAEHAVQQLADATNGKHRRALLKVGLQPLLAVENSQLFSESNSSAKQVQQKVADPALNRKAPSSWTNKHTGHSSVLDNDAQFDLGEIMP</sequence>
<dbReference type="GO" id="GO:0006611">
    <property type="term" value="P:protein export from nucleus"/>
    <property type="evidence" value="ECO:0007669"/>
    <property type="project" value="InterPro"/>
</dbReference>
<dbReference type="InterPro" id="IPR011989">
    <property type="entry name" value="ARM-like"/>
</dbReference>
<evidence type="ECO:0000259" key="3">
    <source>
        <dbReference type="Pfam" id="PF03810"/>
    </source>
</evidence>
<dbReference type="GO" id="GO:0042565">
    <property type="term" value="C:RNA nuclear export complex"/>
    <property type="evidence" value="ECO:0007669"/>
    <property type="project" value="TreeGrafter"/>
</dbReference>
<dbReference type="InterPro" id="IPR045478">
    <property type="entry name" value="Exportin-5_C"/>
</dbReference>
<gene>
    <name evidence="5" type="primary">MSN5</name>
    <name evidence="5" type="ORF">IWW36_000574</name>
</gene>
<dbReference type="OrthoDB" id="2215036at2759"/>
<dbReference type="SUPFAM" id="SSF48371">
    <property type="entry name" value="ARM repeat"/>
    <property type="match status" value="1"/>
</dbReference>
<evidence type="ECO:0000313" key="5">
    <source>
        <dbReference type="EMBL" id="KAJ2851995.1"/>
    </source>
</evidence>
<dbReference type="Proteomes" id="UP001139887">
    <property type="component" value="Unassembled WGS sequence"/>
</dbReference>
<evidence type="ECO:0000313" key="6">
    <source>
        <dbReference type="Proteomes" id="UP001139887"/>
    </source>
</evidence>
<dbReference type="InterPro" id="IPR001494">
    <property type="entry name" value="Importin-beta_N"/>
</dbReference>
<dbReference type="GO" id="GO:0005634">
    <property type="term" value="C:nucleus"/>
    <property type="evidence" value="ECO:0007669"/>
    <property type="project" value="TreeGrafter"/>
</dbReference>
<feature type="region of interest" description="Disordered" evidence="2">
    <location>
        <begin position="1323"/>
        <end position="1372"/>
    </location>
</feature>
<dbReference type="GO" id="GO:0031267">
    <property type="term" value="F:small GTPase binding"/>
    <property type="evidence" value="ECO:0007669"/>
    <property type="project" value="InterPro"/>
</dbReference>
<comment type="similarity">
    <text evidence="1">Belongs to the exportin family.</text>
</comment>
<feature type="compositionally biased region" description="Polar residues" evidence="2">
    <location>
        <begin position="1323"/>
        <end position="1333"/>
    </location>
</feature>
<reference evidence="5" key="1">
    <citation type="submission" date="2022-07" db="EMBL/GenBank/DDBJ databases">
        <title>Phylogenomic reconstructions and comparative analyses of Kickxellomycotina fungi.</title>
        <authorList>
            <person name="Reynolds N.K."/>
            <person name="Stajich J.E."/>
            <person name="Barry K."/>
            <person name="Grigoriev I.V."/>
            <person name="Crous P."/>
            <person name="Smith M.E."/>
        </authorList>
    </citation>
    <scope>NUCLEOTIDE SEQUENCE</scope>
    <source>
        <strain evidence="5">NRRL 1566</strain>
    </source>
</reference>
<dbReference type="GO" id="GO:0003723">
    <property type="term" value="F:RNA binding"/>
    <property type="evidence" value="ECO:0007669"/>
    <property type="project" value="TreeGrafter"/>
</dbReference>
<comment type="caution">
    <text evidence="5">The sequence shown here is derived from an EMBL/GenBank/DDBJ whole genome shotgun (WGS) entry which is preliminary data.</text>
</comment>
<accession>A0A9W8II94</accession>
<feature type="domain" description="Importin N-terminal" evidence="3">
    <location>
        <begin position="29"/>
        <end position="101"/>
    </location>
</feature>
<dbReference type="PANTHER" id="PTHR11223">
    <property type="entry name" value="EXPORTIN 1/5"/>
    <property type="match status" value="1"/>
</dbReference>
<dbReference type="Pfam" id="PF19273">
    <property type="entry name" value="Exportin-5"/>
    <property type="match status" value="1"/>
</dbReference>
<keyword evidence="6" id="KW-1185">Reference proteome</keyword>
<feature type="compositionally biased region" description="Polar residues" evidence="2">
    <location>
        <begin position="1344"/>
        <end position="1359"/>
    </location>
</feature>
<dbReference type="GO" id="GO:0005049">
    <property type="term" value="F:nuclear export signal receptor activity"/>
    <property type="evidence" value="ECO:0007669"/>
    <property type="project" value="InterPro"/>
</dbReference>
<dbReference type="InterPro" id="IPR045065">
    <property type="entry name" value="XPO1/5"/>
</dbReference>
<evidence type="ECO:0000259" key="4">
    <source>
        <dbReference type="Pfam" id="PF19273"/>
    </source>
</evidence>
<protein>
    <submittedName>
        <fullName evidence="5">Karyopherin</fullName>
    </submittedName>
</protein>
<evidence type="ECO:0000256" key="2">
    <source>
        <dbReference type="SAM" id="MobiDB-lite"/>
    </source>
</evidence>
<dbReference type="EMBL" id="JANBUW010000006">
    <property type="protein sequence ID" value="KAJ2851995.1"/>
    <property type="molecule type" value="Genomic_DNA"/>
</dbReference>
<feature type="domain" description="Exportin-5 C-terminal" evidence="4">
    <location>
        <begin position="371"/>
        <end position="1129"/>
    </location>
</feature>
<dbReference type="InterPro" id="IPR016024">
    <property type="entry name" value="ARM-type_fold"/>
</dbReference>
<dbReference type="Pfam" id="PF03810">
    <property type="entry name" value="IBN_N"/>
    <property type="match status" value="1"/>
</dbReference>